<reference evidence="2" key="1">
    <citation type="submission" date="2022-08" db="EMBL/GenBank/DDBJ databases">
        <title>The genomic sequence of strain Paenibacillus sp. SCIV0701.</title>
        <authorList>
            <person name="Zhao H."/>
        </authorList>
    </citation>
    <scope>NUCLEOTIDE SEQUENCE</scope>
    <source>
        <strain evidence="2">SCIV0701</strain>
    </source>
</reference>
<gene>
    <name evidence="2" type="ORF">NQZ67_05325</name>
</gene>
<dbReference type="EMBL" id="JANIPJ010000003">
    <property type="protein sequence ID" value="MCR2803299.1"/>
    <property type="molecule type" value="Genomic_DNA"/>
</dbReference>
<dbReference type="Proteomes" id="UP001141950">
    <property type="component" value="Unassembled WGS sequence"/>
</dbReference>
<accession>A0A9X2S7G7</accession>
<dbReference type="RefSeq" id="WP_257443471.1">
    <property type="nucleotide sequence ID" value="NZ_JANIPJ010000003.1"/>
</dbReference>
<organism evidence="2 3">
    <name type="scientific">Paenibacillus soyae</name>
    <dbReference type="NCBI Taxonomy" id="2969249"/>
    <lineage>
        <taxon>Bacteria</taxon>
        <taxon>Bacillati</taxon>
        <taxon>Bacillota</taxon>
        <taxon>Bacilli</taxon>
        <taxon>Bacillales</taxon>
        <taxon>Paenibacillaceae</taxon>
        <taxon>Paenibacillus</taxon>
    </lineage>
</organism>
<keyword evidence="1" id="KW-0732">Signal</keyword>
<evidence type="ECO:0000313" key="2">
    <source>
        <dbReference type="EMBL" id="MCR2803299.1"/>
    </source>
</evidence>
<feature type="chain" id="PRO_5040868447" evidence="1">
    <location>
        <begin position="21"/>
        <end position="242"/>
    </location>
</feature>
<keyword evidence="3" id="KW-1185">Reference proteome</keyword>
<dbReference type="AlphaFoldDB" id="A0A9X2S7G7"/>
<protein>
    <submittedName>
        <fullName evidence="2">Uncharacterized protein</fullName>
    </submittedName>
</protein>
<name>A0A9X2S7G7_9BACL</name>
<evidence type="ECO:0000313" key="3">
    <source>
        <dbReference type="Proteomes" id="UP001141950"/>
    </source>
</evidence>
<comment type="caution">
    <text evidence="2">The sequence shown here is derived from an EMBL/GenBank/DDBJ whole genome shotgun (WGS) entry which is preliminary data.</text>
</comment>
<feature type="signal peptide" evidence="1">
    <location>
        <begin position="1"/>
        <end position="20"/>
    </location>
</feature>
<evidence type="ECO:0000256" key="1">
    <source>
        <dbReference type="SAM" id="SignalP"/>
    </source>
</evidence>
<proteinExistence type="predicted"/>
<sequence length="242" mass="26627">MIKRMAILLLSAAAISFVPGCNYEQLVQQSDYDYGSRKSGDPKMIGPKAYGNVTGSSYHHDNAFFEYSSTLSNKVSSLNGIASAIVMLTDKNAYAAILLDWTAVGTTGSGGTEEQDNTGSNAGVFNADTGSPYADGRLLASPYNSYYTVNDHNNLSHELKQTIASLIREYLPSVQEVHISANMEFNNYFAQFAKEAWGGRSLTPWIDKFNEVVQYQFDGGTVMPKRITVPGQNTPTEWQTRR</sequence>